<evidence type="ECO:0000259" key="1">
    <source>
        <dbReference type="Pfam" id="PF05099"/>
    </source>
</evidence>
<name>A0ABQ2Y9K7_9GAMM</name>
<dbReference type="InterPro" id="IPR007791">
    <property type="entry name" value="DjlA_N"/>
</dbReference>
<evidence type="ECO:0000313" key="3">
    <source>
        <dbReference type="Proteomes" id="UP000653056"/>
    </source>
</evidence>
<comment type="caution">
    <text evidence="2">The sequence shown here is derived from an EMBL/GenBank/DDBJ whole genome shotgun (WGS) entry which is preliminary data.</text>
</comment>
<keyword evidence="3" id="KW-1185">Reference proteome</keyword>
<organism evidence="2 3">
    <name type="scientific">Litchfieldella qijiaojingensis</name>
    <dbReference type="NCBI Taxonomy" id="980347"/>
    <lineage>
        <taxon>Bacteria</taxon>
        <taxon>Pseudomonadati</taxon>
        <taxon>Pseudomonadota</taxon>
        <taxon>Gammaproteobacteria</taxon>
        <taxon>Oceanospirillales</taxon>
        <taxon>Halomonadaceae</taxon>
        <taxon>Litchfieldella</taxon>
    </lineage>
</organism>
<reference evidence="3" key="1">
    <citation type="journal article" date="2019" name="Int. J. Syst. Evol. Microbiol.">
        <title>The Global Catalogue of Microorganisms (GCM) 10K type strain sequencing project: providing services to taxonomists for standard genome sequencing and annotation.</title>
        <authorList>
            <consortium name="The Broad Institute Genomics Platform"/>
            <consortium name="The Broad Institute Genome Sequencing Center for Infectious Disease"/>
            <person name="Wu L."/>
            <person name="Ma J."/>
        </authorList>
    </citation>
    <scope>NUCLEOTIDE SEQUENCE [LARGE SCALE GENOMIC DNA]</scope>
    <source>
        <strain evidence="3">KCTC 22228</strain>
    </source>
</reference>
<evidence type="ECO:0000313" key="2">
    <source>
        <dbReference type="EMBL" id="GGX77195.1"/>
    </source>
</evidence>
<protein>
    <recommendedName>
        <fullName evidence="1">Co-chaperone DjlA N-terminal domain-containing protein</fullName>
    </recommendedName>
</protein>
<dbReference type="CDD" id="cd07313">
    <property type="entry name" value="terB_like_2"/>
    <property type="match status" value="1"/>
</dbReference>
<dbReference type="Proteomes" id="UP000653056">
    <property type="component" value="Unassembled WGS sequence"/>
</dbReference>
<feature type="domain" description="Co-chaperone DjlA N-terminal" evidence="1">
    <location>
        <begin position="27"/>
        <end position="143"/>
    </location>
</feature>
<dbReference type="Gene3D" id="1.10.3680.10">
    <property type="entry name" value="TerB-like"/>
    <property type="match status" value="1"/>
</dbReference>
<dbReference type="RefSeq" id="WP_189464717.1">
    <property type="nucleotide sequence ID" value="NZ_BMXS01000001.1"/>
</dbReference>
<sequence length="161" mass="18412">MLDAIQRFFSQTLANPDASADRTLTLELATAALLCEVVRADYRTGEDELATLREMLSRRYQLSGKAVQELMDLASQEVEEAVDHYQFVSLIKAHYGYDERAELVRLMWSLAYADGELDPLEEHRIRRLAELLYVSHQDFIRAKLDVQSQSRNDGCERGPST</sequence>
<dbReference type="InterPro" id="IPR029024">
    <property type="entry name" value="TerB-like"/>
</dbReference>
<proteinExistence type="predicted"/>
<gene>
    <name evidence="2" type="ORF">GCM10007160_00480</name>
</gene>
<accession>A0ABQ2Y9K7</accession>
<dbReference type="EMBL" id="BMXS01000001">
    <property type="protein sequence ID" value="GGX77195.1"/>
    <property type="molecule type" value="Genomic_DNA"/>
</dbReference>
<dbReference type="Pfam" id="PF05099">
    <property type="entry name" value="TerB"/>
    <property type="match status" value="1"/>
</dbReference>
<dbReference type="SUPFAM" id="SSF158682">
    <property type="entry name" value="TerB-like"/>
    <property type="match status" value="1"/>
</dbReference>